<protein>
    <recommendedName>
        <fullName evidence="4">Helix-turn-helix domain-containing protein</fullName>
    </recommendedName>
</protein>
<feature type="region of interest" description="Disordered" evidence="1">
    <location>
        <begin position="48"/>
        <end position="68"/>
    </location>
</feature>
<accession>A0A087DI62</accession>
<organism evidence="2 3">
    <name type="scientific">Bifidobacterium scardovii</name>
    <dbReference type="NCBI Taxonomy" id="158787"/>
    <lineage>
        <taxon>Bacteria</taxon>
        <taxon>Bacillati</taxon>
        <taxon>Actinomycetota</taxon>
        <taxon>Actinomycetes</taxon>
        <taxon>Bifidobacteriales</taxon>
        <taxon>Bifidobacteriaceae</taxon>
        <taxon>Bifidobacterium</taxon>
    </lineage>
</organism>
<reference evidence="2 3" key="1">
    <citation type="submission" date="2014-03" db="EMBL/GenBank/DDBJ databases">
        <title>Genomics of Bifidobacteria.</title>
        <authorList>
            <person name="Ventura M."/>
            <person name="Milani C."/>
            <person name="Lugli G.A."/>
        </authorList>
    </citation>
    <scope>NUCLEOTIDE SEQUENCE [LARGE SCALE GENOMIC DNA]</scope>
    <source>
        <strain evidence="2 3">LMG 21589</strain>
    </source>
</reference>
<dbReference type="GeneID" id="85166007"/>
<dbReference type="Proteomes" id="UP000029033">
    <property type="component" value="Unassembled WGS sequence"/>
</dbReference>
<evidence type="ECO:0000313" key="3">
    <source>
        <dbReference type="Proteomes" id="UP000029033"/>
    </source>
</evidence>
<evidence type="ECO:0008006" key="4">
    <source>
        <dbReference type="Google" id="ProtNLM"/>
    </source>
</evidence>
<comment type="caution">
    <text evidence="2">The sequence shown here is derived from an EMBL/GenBank/DDBJ whole genome shotgun (WGS) entry which is preliminary data.</text>
</comment>
<evidence type="ECO:0000313" key="2">
    <source>
        <dbReference type="EMBL" id="KFI95212.1"/>
    </source>
</evidence>
<dbReference type="STRING" id="158787.BSCA_1030"/>
<dbReference type="AlphaFoldDB" id="A0A087DI62"/>
<feature type="compositionally biased region" description="Basic and acidic residues" evidence="1">
    <location>
        <begin position="48"/>
        <end position="60"/>
    </location>
</feature>
<sequence>MPLLDEGFRVDLNPVPLEAREAWTLPDAALVYGLDVVALRYASRQGDLDTFRPPNRDGRPGKRKVSRKAMDRWIKEMEE</sequence>
<dbReference type="RefSeq" id="WP_033519696.1">
    <property type="nucleotide sequence ID" value="NZ_CAJPMS010000021.1"/>
</dbReference>
<dbReference type="eggNOG" id="ENOG5032CR4">
    <property type="taxonomic scope" value="Bacteria"/>
</dbReference>
<keyword evidence="3" id="KW-1185">Reference proteome</keyword>
<dbReference type="OrthoDB" id="3238937at2"/>
<evidence type="ECO:0000256" key="1">
    <source>
        <dbReference type="SAM" id="MobiDB-lite"/>
    </source>
</evidence>
<gene>
    <name evidence="2" type="ORF">BSCA_1030</name>
</gene>
<name>A0A087DI62_9BIFI</name>
<dbReference type="EMBL" id="JGZO01000004">
    <property type="protein sequence ID" value="KFI95212.1"/>
    <property type="molecule type" value="Genomic_DNA"/>
</dbReference>
<proteinExistence type="predicted"/>